<keyword evidence="2" id="KW-1185">Reference proteome</keyword>
<protein>
    <submittedName>
        <fullName evidence="1">Uncharacterized protein</fullName>
    </submittedName>
</protein>
<accession>A0ABP0LWD7</accession>
<comment type="caution">
    <text evidence="1">The sequence shown here is derived from an EMBL/GenBank/DDBJ whole genome shotgun (WGS) entry which is preliminary data.</text>
</comment>
<evidence type="ECO:0000313" key="2">
    <source>
        <dbReference type="Proteomes" id="UP001642464"/>
    </source>
</evidence>
<organism evidence="1 2">
    <name type="scientific">Durusdinium trenchii</name>
    <dbReference type="NCBI Taxonomy" id="1381693"/>
    <lineage>
        <taxon>Eukaryota</taxon>
        <taxon>Sar</taxon>
        <taxon>Alveolata</taxon>
        <taxon>Dinophyceae</taxon>
        <taxon>Suessiales</taxon>
        <taxon>Symbiodiniaceae</taxon>
        <taxon>Durusdinium</taxon>
    </lineage>
</organism>
<proteinExistence type="predicted"/>
<dbReference type="Proteomes" id="UP001642464">
    <property type="component" value="Unassembled WGS sequence"/>
</dbReference>
<gene>
    <name evidence="1" type="ORF">SCF082_LOCUS24858</name>
</gene>
<name>A0ABP0LWD7_9DINO</name>
<evidence type="ECO:0000313" key="1">
    <source>
        <dbReference type="EMBL" id="CAK9043525.1"/>
    </source>
</evidence>
<reference evidence="1 2" key="1">
    <citation type="submission" date="2024-02" db="EMBL/GenBank/DDBJ databases">
        <authorList>
            <person name="Chen Y."/>
            <person name="Shah S."/>
            <person name="Dougan E. K."/>
            <person name="Thang M."/>
            <person name="Chan C."/>
        </authorList>
    </citation>
    <scope>NUCLEOTIDE SEQUENCE [LARGE SCALE GENOMIC DNA]</scope>
</reference>
<dbReference type="EMBL" id="CAXAMM010018491">
    <property type="protein sequence ID" value="CAK9043525.1"/>
    <property type="molecule type" value="Genomic_DNA"/>
</dbReference>
<sequence>MGYVGAELKEDASVVELELLRSVMCGVAEPAESSGRSSASSAFGFRRDRRALCAALHAADPALAPPPQATPDIGMAELARDYVQHLRTQQGAVPSAWRGLNWTVPLRRFKDKDRQILSPSFVVRLDDEPADFKVILRSEKDSSFARSGGKGFVEVKLVSEIPSWSRLRLQLTLGGLPCAVQDHDFSVGVVARFGEGGCKERPKIFNFTEALTDLVVVLEVMPVPAASEMPKKPQSIFL</sequence>